<dbReference type="InterPro" id="IPR036834">
    <property type="entry name" value="Bcl-2-like_sf"/>
</dbReference>
<dbReference type="GO" id="GO:0042981">
    <property type="term" value="P:regulation of apoptotic process"/>
    <property type="evidence" value="ECO:0007669"/>
    <property type="project" value="InterPro"/>
</dbReference>
<evidence type="ECO:0000259" key="8">
    <source>
        <dbReference type="SMART" id="SM00337"/>
    </source>
</evidence>
<sequence>MEDDLLMKETTALIKAYVMHRVAPDVPQPLNQAESVLIRLGDEVFSQHRETFREMLGRLYPNPHDLSNASSVAGTATRVAEEVFSDEEVNWGRLAAVIVLLATVAQEMDDRFGTVDERSEVLSLEMSRFVVENHGDWIRERGGWEDFVRRYKRRSLPSLRTRWVCAAVLCGIMASIVWFVRYHIFQNHD</sequence>
<protein>
    <recommendedName>
        <fullName evidence="8">Bcl-2 Bcl-2 homology region 1-3 domain-containing protein</fullName>
    </recommendedName>
</protein>
<reference evidence="9" key="2">
    <citation type="submission" date="2025-09" db="UniProtKB">
        <authorList>
            <consortium name="Ensembl"/>
        </authorList>
    </citation>
    <scope>IDENTIFICATION</scope>
</reference>
<reference evidence="9" key="1">
    <citation type="submission" date="2025-08" db="UniProtKB">
        <authorList>
            <consortium name="Ensembl"/>
        </authorList>
    </citation>
    <scope>IDENTIFICATION</scope>
</reference>
<dbReference type="Pfam" id="PF00452">
    <property type="entry name" value="Bcl-2"/>
    <property type="match status" value="1"/>
</dbReference>
<keyword evidence="6 7" id="KW-0472">Membrane</keyword>
<dbReference type="Proteomes" id="UP000694388">
    <property type="component" value="Unplaced"/>
</dbReference>
<proteinExistence type="inferred from homology"/>
<feature type="transmembrane region" description="Helical" evidence="7">
    <location>
        <begin position="159"/>
        <end position="180"/>
    </location>
</feature>
<dbReference type="AlphaFoldDB" id="A0A8C4R0S3"/>
<dbReference type="InterPro" id="IPR046371">
    <property type="entry name" value="Bcl-2_BH1-3"/>
</dbReference>
<dbReference type="Gene3D" id="1.10.437.10">
    <property type="entry name" value="Blc2-like"/>
    <property type="match status" value="1"/>
</dbReference>
<accession>A0A8C4R0S3</accession>
<evidence type="ECO:0000256" key="7">
    <source>
        <dbReference type="SAM" id="Phobius"/>
    </source>
</evidence>
<dbReference type="PANTHER" id="PTHR11256">
    <property type="entry name" value="BCL-2 RELATED"/>
    <property type="match status" value="1"/>
</dbReference>
<organism evidence="9 10">
    <name type="scientific">Eptatretus burgeri</name>
    <name type="common">Inshore hagfish</name>
    <dbReference type="NCBI Taxonomy" id="7764"/>
    <lineage>
        <taxon>Eukaryota</taxon>
        <taxon>Metazoa</taxon>
        <taxon>Chordata</taxon>
        <taxon>Craniata</taxon>
        <taxon>Vertebrata</taxon>
        <taxon>Cyclostomata</taxon>
        <taxon>Myxini</taxon>
        <taxon>Myxiniformes</taxon>
        <taxon>Myxinidae</taxon>
        <taxon>Eptatretinae</taxon>
        <taxon>Eptatretus</taxon>
    </lineage>
</organism>
<evidence type="ECO:0000256" key="2">
    <source>
        <dbReference type="ARBA" id="ARBA00009458"/>
    </source>
</evidence>
<evidence type="ECO:0000313" key="9">
    <source>
        <dbReference type="Ensembl" id="ENSEBUP00000022065.1"/>
    </source>
</evidence>
<keyword evidence="5 7" id="KW-1133">Transmembrane helix</keyword>
<feature type="domain" description="Bcl-2 Bcl-2 homology region 1-3" evidence="8">
    <location>
        <begin position="37"/>
        <end position="144"/>
    </location>
</feature>
<dbReference type="PROSITE" id="PS50062">
    <property type="entry name" value="BCL2_FAMILY"/>
    <property type="match status" value="1"/>
</dbReference>
<comment type="similarity">
    <text evidence="2">Belongs to the Bcl-2 family.</text>
</comment>
<dbReference type="SUPFAM" id="SSF56854">
    <property type="entry name" value="Bcl-2 inhibitors of programmed cell death"/>
    <property type="match status" value="1"/>
</dbReference>
<evidence type="ECO:0000256" key="6">
    <source>
        <dbReference type="ARBA" id="ARBA00023136"/>
    </source>
</evidence>
<dbReference type="InterPro" id="IPR026298">
    <property type="entry name" value="Bcl-2_fam"/>
</dbReference>
<dbReference type="CDD" id="cd06845">
    <property type="entry name" value="Bcl-2_like"/>
    <property type="match status" value="1"/>
</dbReference>
<dbReference type="SMART" id="SM00337">
    <property type="entry name" value="BCL"/>
    <property type="match status" value="1"/>
</dbReference>
<dbReference type="GO" id="GO:0001836">
    <property type="term" value="P:release of cytochrome c from mitochondria"/>
    <property type="evidence" value="ECO:0007669"/>
    <property type="project" value="TreeGrafter"/>
</dbReference>
<dbReference type="GO" id="GO:0051400">
    <property type="term" value="F:BH domain binding"/>
    <property type="evidence" value="ECO:0007669"/>
    <property type="project" value="TreeGrafter"/>
</dbReference>
<dbReference type="GO" id="GO:0012505">
    <property type="term" value="C:endomembrane system"/>
    <property type="evidence" value="ECO:0007669"/>
    <property type="project" value="UniProtKB-SubCell"/>
</dbReference>
<dbReference type="PROSITE" id="PS01258">
    <property type="entry name" value="BH2"/>
    <property type="match status" value="1"/>
</dbReference>
<evidence type="ECO:0000256" key="4">
    <source>
        <dbReference type="ARBA" id="ARBA00022703"/>
    </source>
</evidence>
<evidence type="ECO:0000256" key="1">
    <source>
        <dbReference type="ARBA" id="ARBA00004308"/>
    </source>
</evidence>
<dbReference type="PANTHER" id="PTHR11256:SF47">
    <property type="entry name" value="BCL-2-LIKE PROTEIN 10"/>
    <property type="match status" value="1"/>
</dbReference>
<evidence type="ECO:0000256" key="3">
    <source>
        <dbReference type="ARBA" id="ARBA00022692"/>
    </source>
</evidence>
<keyword evidence="3 7" id="KW-0812">Transmembrane</keyword>
<comment type="subcellular location">
    <subcellularLocation>
        <location evidence="1">Endomembrane system</location>
    </subcellularLocation>
</comment>
<dbReference type="GO" id="GO:0005741">
    <property type="term" value="C:mitochondrial outer membrane"/>
    <property type="evidence" value="ECO:0007669"/>
    <property type="project" value="TreeGrafter"/>
</dbReference>
<evidence type="ECO:0000313" key="10">
    <source>
        <dbReference type="Proteomes" id="UP000694388"/>
    </source>
</evidence>
<keyword evidence="4" id="KW-0053">Apoptosis</keyword>
<dbReference type="GO" id="GO:0097192">
    <property type="term" value="P:extrinsic apoptotic signaling pathway in absence of ligand"/>
    <property type="evidence" value="ECO:0007669"/>
    <property type="project" value="TreeGrafter"/>
</dbReference>
<name>A0A8C4R0S3_EPTBU</name>
<dbReference type="InterPro" id="IPR002475">
    <property type="entry name" value="Bcl2-like"/>
</dbReference>
<dbReference type="InterPro" id="IPR020726">
    <property type="entry name" value="Bcl2_BH2_motif_CS"/>
</dbReference>
<evidence type="ECO:0000256" key="5">
    <source>
        <dbReference type="ARBA" id="ARBA00022989"/>
    </source>
</evidence>
<dbReference type="GeneTree" id="ENSGT00930000152725"/>
<dbReference type="Ensembl" id="ENSEBUT00000022641.1">
    <property type="protein sequence ID" value="ENSEBUP00000022065.1"/>
    <property type="gene ID" value="ENSEBUG00000013611.1"/>
</dbReference>
<keyword evidence="10" id="KW-1185">Reference proteome</keyword>
<dbReference type="GO" id="GO:0008630">
    <property type="term" value="P:intrinsic apoptotic signaling pathway in response to DNA damage"/>
    <property type="evidence" value="ECO:0007669"/>
    <property type="project" value="TreeGrafter"/>
</dbReference>